<dbReference type="EMBL" id="FNHD01000001">
    <property type="protein sequence ID" value="SDL40537.1"/>
    <property type="molecule type" value="Genomic_DNA"/>
</dbReference>
<reference evidence="1 2" key="1">
    <citation type="submission" date="2016-10" db="EMBL/GenBank/DDBJ databases">
        <authorList>
            <person name="Varghese N."/>
            <person name="Submissions S."/>
        </authorList>
    </citation>
    <scope>NUCLEOTIDE SEQUENCE [LARGE SCALE GENOMIC DNA]</scope>
    <source>
        <strain evidence="1 2">CGMCC 1.10941</strain>
    </source>
</reference>
<proteinExistence type="predicted"/>
<accession>A0ABY0QNT4</accession>
<comment type="caution">
    <text evidence="1">The sequence shown here is derived from an EMBL/GenBank/DDBJ whole genome shotgun (WGS) entry which is preliminary data.</text>
</comment>
<evidence type="ECO:0000313" key="1">
    <source>
        <dbReference type="EMBL" id="SDL40537.1"/>
    </source>
</evidence>
<dbReference type="Proteomes" id="UP000199242">
    <property type="component" value="Unassembled WGS sequence"/>
</dbReference>
<organism evidence="1 2">
    <name type="scientific">Chryseobacterium taihuense</name>
    <dbReference type="NCBI Taxonomy" id="1141221"/>
    <lineage>
        <taxon>Bacteria</taxon>
        <taxon>Pseudomonadati</taxon>
        <taxon>Bacteroidota</taxon>
        <taxon>Flavobacteriia</taxon>
        <taxon>Flavobacteriales</taxon>
        <taxon>Weeksellaceae</taxon>
        <taxon>Chryseobacterium group</taxon>
        <taxon>Chryseobacterium</taxon>
    </lineage>
</organism>
<evidence type="ECO:0000313" key="2">
    <source>
        <dbReference type="Proteomes" id="UP000199242"/>
    </source>
</evidence>
<gene>
    <name evidence="1" type="ORF">SAMN05216273_10123</name>
</gene>
<evidence type="ECO:0008006" key="3">
    <source>
        <dbReference type="Google" id="ProtNLM"/>
    </source>
</evidence>
<dbReference type="RefSeq" id="WP_089740876.1">
    <property type="nucleotide sequence ID" value="NZ_FNHD01000001.1"/>
</dbReference>
<sequence length="122" mass="13995">MNNLSANYERILEVLTKTSNDNLLSYQRRVPKLKDLELISLALTAEFMGIESENHIFDYINVHIFTIKSNRFGYGNCDITPTVSKVMIFPLLSVRMMLSSSVNFKICPLLVWMAFMLLSDVP</sequence>
<keyword evidence="2" id="KW-1185">Reference proteome</keyword>
<name>A0ABY0QNT4_9FLAO</name>
<protein>
    <recommendedName>
        <fullName evidence="3">Transposase</fullName>
    </recommendedName>
</protein>